<dbReference type="SUPFAM" id="SSF54427">
    <property type="entry name" value="NTF2-like"/>
    <property type="match status" value="1"/>
</dbReference>
<reference evidence="2 3" key="1">
    <citation type="submission" date="2024-09" db="EMBL/GenBank/DDBJ databases">
        <authorList>
            <person name="Sun Q."/>
            <person name="Mori K."/>
        </authorList>
    </citation>
    <scope>NUCLEOTIDE SEQUENCE [LARGE SCALE GENOMIC DNA]</scope>
    <source>
        <strain evidence="2 3">TBRC 0563</strain>
    </source>
</reference>
<evidence type="ECO:0000313" key="3">
    <source>
        <dbReference type="Proteomes" id="UP001589627"/>
    </source>
</evidence>
<organism evidence="2 3">
    <name type="scientific">Actinoallomurus acaciae</name>
    <dbReference type="NCBI Taxonomy" id="502577"/>
    <lineage>
        <taxon>Bacteria</taxon>
        <taxon>Bacillati</taxon>
        <taxon>Actinomycetota</taxon>
        <taxon>Actinomycetes</taxon>
        <taxon>Streptosporangiales</taxon>
        <taxon>Thermomonosporaceae</taxon>
        <taxon>Actinoallomurus</taxon>
    </lineage>
</organism>
<accession>A0ABV5YX93</accession>
<comment type="caution">
    <text evidence="2">The sequence shown here is derived from an EMBL/GenBank/DDBJ whole genome shotgun (WGS) entry which is preliminary data.</text>
</comment>
<dbReference type="InterPro" id="IPR027843">
    <property type="entry name" value="DUF4440"/>
</dbReference>
<name>A0ABV5YX93_9ACTN</name>
<dbReference type="Pfam" id="PF14534">
    <property type="entry name" value="DUF4440"/>
    <property type="match status" value="1"/>
</dbReference>
<dbReference type="Gene3D" id="3.10.450.50">
    <property type="match status" value="1"/>
</dbReference>
<dbReference type="Proteomes" id="UP001589627">
    <property type="component" value="Unassembled WGS sequence"/>
</dbReference>
<protein>
    <submittedName>
        <fullName evidence="2">DUF4440 domain-containing protein</fullName>
    </submittedName>
</protein>
<sequence>MDTPAQIIENELALQRPEIRRDRAAVLALLAADFVEVDADGTAWDAQGVAEAIASQPGYVMPTVSGMVATPLSPDVHLLTYRDETKAHSSVWIRGDSDRWVLRFHQQTRFPR</sequence>
<keyword evidence="3" id="KW-1185">Reference proteome</keyword>
<evidence type="ECO:0000313" key="2">
    <source>
        <dbReference type="EMBL" id="MFB9839664.1"/>
    </source>
</evidence>
<dbReference type="InterPro" id="IPR032710">
    <property type="entry name" value="NTF2-like_dom_sf"/>
</dbReference>
<feature type="domain" description="DUF4440" evidence="1">
    <location>
        <begin position="7"/>
        <end position="100"/>
    </location>
</feature>
<gene>
    <name evidence="2" type="ORF">ACFFNX_46725</name>
</gene>
<proteinExistence type="predicted"/>
<dbReference type="RefSeq" id="WP_378212824.1">
    <property type="nucleotide sequence ID" value="NZ_JBHLZP010000774.1"/>
</dbReference>
<evidence type="ECO:0000259" key="1">
    <source>
        <dbReference type="Pfam" id="PF14534"/>
    </source>
</evidence>
<dbReference type="EMBL" id="JBHLZP010000774">
    <property type="protein sequence ID" value="MFB9839664.1"/>
    <property type="molecule type" value="Genomic_DNA"/>
</dbReference>